<keyword evidence="3" id="KW-1185">Reference proteome</keyword>
<organism evidence="2 3">
    <name type="scientific">Salinimonas profundi</name>
    <dbReference type="NCBI Taxonomy" id="2729140"/>
    <lineage>
        <taxon>Bacteria</taxon>
        <taxon>Pseudomonadati</taxon>
        <taxon>Pseudomonadota</taxon>
        <taxon>Gammaproteobacteria</taxon>
        <taxon>Alteromonadales</taxon>
        <taxon>Alteromonadaceae</taxon>
        <taxon>Alteromonas/Salinimonas group</taxon>
        <taxon>Salinimonas</taxon>
    </lineage>
</organism>
<feature type="signal peptide" evidence="1">
    <location>
        <begin position="1"/>
        <end position="22"/>
    </location>
</feature>
<reference evidence="2 3" key="1">
    <citation type="submission" date="2020-04" db="EMBL/GenBank/DDBJ databases">
        <title>Salinimonas sp. HHU 13199.</title>
        <authorList>
            <person name="Cui X."/>
            <person name="Zhang D."/>
        </authorList>
    </citation>
    <scope>NUCLEOTIDE SEQUENCE [LARGE SCALE GENOMIC DNA]</scope>
    <source>
        <strain evidence="2 3">HHU 13199</strain>
    </source>
</reference>
<dbReference type="RefSeq" id="WP_191021704.1">
    <property type="nucleotide sequence ID" value="NZ_JABBXD010000001.1"/>
</dbReference>
<gene>
    <name evidence="2" type="ORF">HHX48_00565</name>
</gene>
<protein>
    <submittedName>
        <fullName evidence="2">Uncharacterized protein</fullName>
    </submittedName>
</protein>
<evidence type="ECO:0000313" key="3">
    <source>
        <dbReference type="Proteomes" id="UP000624419"/>
    </source>
</evidence>
<feature type="chain" id="PRO_5047130779" evidence="1">
    <location>
        <begin position="23"/>
        <end position="67"/>
    </location>
</feature>
<proteinExistence type="predicted"/>
<evidence type="ECO:0000313" key="2">
    <source>
        <dbReference type="EMBL" id="MBD3584225.1"/>
    </source>
</evidence>
<evidence type="ECO:0000256" key="1">
    <source>
        <dbReference type="SAM" id="SignalP"/>
    </source>
</evidence>
<keyword evidence="1" id="KW-0732">Signal</keyword>
<comment type="caution">
    <text evidence="2">The sequence shown here is derived from an EMBL/GenBank/DDBJ whole genome shotgun (WGS) entry which is preliminary data.</text>
</comment>
<accession>A0ABR8LJF5</accession>
<name>A0ABR8LJF5_9ALTE</name>
<dbReference type="EMBL" id="JABBXD010000001">
    <property type="protein sequence ID" value="MBD3584225.1"/>
    <property type="molecule type" value="Genomic_DNA"/>
</dbReference>
<sequence>MKKLIKIAAIISTGLLSFGASAQKDVETDLSFSMKTVCKAVPLTCGVFPSGDGFGSEMPKDPPKKDP</sequence>
<dbReference type="Proteomes" id="UP000624419">
    <property type="component" value="Unassembled WGS sequence"/>
</dbReference>